<accession>A0A562JET7</accession>
<reference evidence="2 3" key="1">
    <citation type="submission" date="2019-07" db="EMBL/GenBank/DDBJ databases">
        <title>Genomic Encyclopedia of Type Strains, Phase I: the one thousand microbial genomes (KMG-I) project.</title>
        <authorList>
            <person name="Kyrpides N."/>
        </authorList>
    </citation>
    <scope>NUCLEOTIDE SEQUENCE [LARGE SCALE GENOMIC DNA]</scope>
    <source>
        <strain evidence="2 3">DSM 13558</strain>
    </source>
</reference>
<dbReference type="RefSeq" id="WP_145081851.1">
    <property type="nucleotide sequence ID" value="NZ_VLKH01000003.1"/>
</dbReference>
<evidence type="ECO:0000313" key="2">
    <source>
        <dbReference type="EMBL" id="TWH81690.1"/>
    </source>
</evidence>
<evidence type="ECO:0000259" key="1">
    <source>
        <dbReference type="Pfam" id="PF02016"/>
    </source>
</evidence>
<dbReference type="SUPFAM" id="SSF52317">
    <property type="entry name" value="Class I glutamine amidotransferase-like"/>
    <property type="match status" value="1"/>
</dbReference>
<gene>
    <name evidence="2" type="ORF">LY60_01445</name>
</gene>
<name>A0A562JET7_9FIRM</name>
<comment type="caution">
    <text evidence="2">The sequence shown here is derived from an EMBL/GenBank/DDBJ whole genome shotgun (WGS) entry which is preliminary data.</text>
</comment>
<dbReference type="EMBL" id="VLKH01000003">
    <property type="protein sequence ID" value="TWH81690.1"/>
    <property type="molecule type" value="Genomic_DNA"/>
</dbReference>
<evidence type="ECO:0000313" key="3">
    <source>
        <dbReference type="Proteomes" id="UP000315343"/>
    </source>
</evidence>
<dbReference type="Proteomes" id="UP000315343">
    <property type="component" value="Unassembled WGS sequence"/>
</dbReference>
<keyword evidence="2" id="KW-0121">Carboxypeptidase</keyword>
<dbReference type="InterPro" id="IPR040449">
    <property type="entry name" value="Peptidase_S66_N"/>
</dbReference>
<dbReference type="InterPro" id="IPR029062">
    <property type="entry name" value="Class_I_gatase-like"/>
</dbReference>
<keyword evidence="2" id="KW-0645">Protease</keyword>
<dbReference type="Gene3D" id="3.40.50.10740">
    <property type="entry name" value="Class I glutamine amidotransferase-like"/>
    <property type="match status" value="1"/>
</dbReference>
<dbReference type="GO" id="GO:0004180">
    <property type="term" value="F:carboxypeptidase activity"/>
    <property type="evidence" value="ECO:0007669"/>
    <property type="project" value="UniProtKB-KW"/>
</dbReference>
<protein>
    <submittedName>
        <fullName evidence="2">LD-carboxypeptidase</fullName>
    </submittedName>
</protein>
<organism evidence="2 3">
    <name type="scientific">Sedimentibacter saalensis</name>
    <dbReference type="NCBI Taxonomy" id="130788"/>
    <lineage>
        <taxon>Bacteria</taxon>
        <taxon>Bacillati</taxon>
        <taxon>Bacillota</taxon>
        <taxon>Tissierellia</taxon>
        <taxon>Sedimentibacter</taxon>
    </lineage>
</organism>
<dbReference type="AlphaFoldDB" id="A0A562JET7"/>
<sequence>MLKKPRHLCYVDTIATVSPSNGFARDYNINWKYPLGVNRLKDLFGLNVVPAPNSLKGSEYLAKNPQARAEDLIWAFANPNGLFIIQDWYTHGYLLV</sequence>
<feature type="domain" description="LD-carboxypeptidase N-terminal" evidence="1">
    <location>
        <begin position="14"/>
        <end position="84"/>
    </location>
</feature>
<dbReference type="Pfam" id="PF02016">
    <property type="entry name" value="Peptidase_S66"/>
    <property type="match status" value="1"/>
</dbReference>
<dbReference type="InterPro" id="IPR027478">
    <property type="entry name" value="LdcA_N"/>
</dbReference>
<dbReference type="OrthoDB" id="9807329at2"/>
<proteinExistence type="predicted"/>
<keyword evidence="2" id="KW-0378">Hydrolase</keyword>
<keyword evidence="3" id="KW-1185">Reference proteome</keyword>